<protein>
    <submittedName>
        <fullName evidence="1">Uncharacterized protein</fullName>
    </submittedName>
</protein>
<dbReference type="EMBL" id="CAJJDM010000087">
    <property type="protein sequence ID" value="CAD8089840.1"/>
    <property type="molecule type" value="Genomic_DNA"/>
</dbReference>
<reference evidence="1" key="1">
    <citation type="submission" date="2021-01" db="EMBL/GenBank/DDBJ databases">
        <authorList>
            <consortium name="Genoscope - CEA"/>
            <person name="William W."/>
        </authorList>
    </citation>
    <scope>NUCLEOTIDE SEQUENCE</scope>
</reference>
<keyword evidence="2" id="KW-1185">Reference proteome</keyword>
<evidence type="ECO:0000313" key="2">
    <source>
        <dbReference type="Proteomes" id="UP000688137"/>
    </source>
</evidence>
<accession>A0A8S1NAK7</accession>
<evidence type="ECO:0000313" key="1">
    <source>
        <dbReference type="EMBL" id="CAD8089840.1"/>
    </source>
</evidence>
<proteinExistence type="predicted"/>
<dbReference type="AlphaFoldDB" id="A0A8S1NAK7"/>
<name>A0A8S1NAK7_PARPR</name>
<sequence>MNQQRRDGGIFNCFIDDENKLNTGQDTFLNCINQLNKYSKLENYNPLSIPILEVLNYYQIQKFKDLMAIDKAISYDCISHQFITNCRWEILKDVWKPETFKINKKLGWARLLPPNKVYPKISKKEQFRLLVILSPLFKFLELRFHEKLQEYLKMEYQNLRLDSLMDQEPNLIFTYYQIESKRQKENFIKFQSSLISQALTILLTEICLIPRILAQQDDFRQSIKLKRKILLFEWSTLGIPYLTCIFNIYLDEFLRELIQENMGIQFFGNADDLVLETNLKQMKRLIKSVIKQAKKWNLILNKKKLEQQSSFKQNKSKTKLFQLKSNDYISKNELYLAFRTISDIHRTPLFILCHSSLLQQQITQQINNQYKKKIFKQLTRLLKSTSDEFVNIFCKNYHHIILQQIKSTMDQLQTRKLIEPEQENCIYQQNTKLLDNEKITLLKSPMKSREYQLIIQI</sequence>
<dbReference type="Proteomes" id="UP000688137">
    <property type="component" value="Unassembled WGS sequence"/>
</dbReference>
<gene>
    <name evidence="1" type="ORF">PPRIM_AZ9-3.1.T0840155</name>
</gene>
<organism evidence="1 2">
    <name type="scientific">Paramecium primaurelia</name>
    <dbReference type="NCBI Taxonomy" id="5886"/>
    <lineage>
        <taxon>Eukaryota</taxon>
        <taxon>Sar</taxon>
        <taxon>Alveolata</taxon>
        <taxon>Ciliophora</taxon>
        <taxon>Intramacronucleata</taxon>
        <taxon>Oligohymenophorea</taxon>
        <taxon>Peniculida</taxon>
        <taxon>Parameciidae</taxon>
        <taxon>Paramecium</taxon>
    </lineage>
</organism>
<comment type="caution">
    <text evidence="1">The sequence shown here is derived from an EMBL/GenBank/DDBJ whole genome shotgun (WGS) entry which is preliminary data.</text>
</comment>